<dbReference type="PROSITE" id="PS51186">
    <property type="entry name" value="GNAT"/>
    <property type="match status" value="1"/>
</dbReference>
<feature type="domain" description="N-acetyltransferase" evidence="1">
    <location>
        <begin position="24"/>
        <end position="187"/>
    </location>
</feature>
<dbReference type="Gene3D" id="3.40.630.30">
    <property type="match status" value="1"/>
</dbReference>
<accession>A0ABV7JHW4</accession>
<reference evidence="3" key="1">
    <citation type="journal article" date="2019" name="Int. J. Syst. Evol. Microbiol.">
        <title>The Global Catalogue of Microorganisms (GCM) 10K type strain sequencing project: providing services to taxonomists for standard genome sequencing and annotation.</title>
        <authorList>
            <consortium name="The Broad Institute Genomics Platform"/>
            <consortium name="The Broad Institute Genome Sequencing Center for Infectious Disease"/>
            <person name="Wu L."/>
            <person name="Ma J."/>
        </authorList>
    </citation>
    <scope>NUCLEOTIDE SEQUENCE [LARGE SCALE GENOMIC DNA]</scope>
    <source>
        <strain evidence="3">KCTC 42953</strain>
    </source>
</reference>
<organism evidence="2 3">
    <name type="scientific">Marinicella sediminis</name>
    <dbReference type="NCBI Taxonomy" id="1792834"/>
    <lineage>
        <taxon>Bacteria</taxon>
        <taxon>Pseudomonadati</taxon>
        <taxon>Pseudomonadota</taxon>
        <taxon>Gammaproteobacteria</taxon>
        <taxon>Lysobacterales</taxon>
        <taxon>Marinicellaceae</taxon>
        <taxon>Marinicella</taxon>
    </lineage>
</organism>
<evidence type="ECO:0000259" key="1">
    <source>
        <dbReference type="PROSITE" id="PS51186"/>
    </source>
</evidence>
<dbReference type="InterPro" id="IPR000182">
    <property type="entry name" value="GNAT_dom"/>
</dbReference>
<keyword evidence="2" id="KW-0808">Transferase</keyword>
<keyword evidence="2" id="KW-0012">Acyltransferase</keyword>
<dbReference type="Pfam" id="PF00583">
    <property type="entry name" value="Acetyltransf_1"/>
    <property type="match status" value="1"/>
</dbReference>
<evidence type="ECO:0000313" key="3">
    <source>
        <dbReference type="Proteomes" id="UP001595533"/>
    </source>
</evidence>
<proteinExistence type="predicted"/>
<dbReference type="SUPFAM" id="SSF55729">
    <property type="entry name" value="Acyl-CoA N-acyltransferases (Nat)"/>
    <property type="match status" value="1"/>
</dbReference>
<dbReference type="RefSeq" id="WP_077412928.1">
    <property type="nucleotide sequence ID" value="NZ_JBHRTS010000010.1"/>
</dbReference>
<name>A0ABV7JHW4_9GAMM</name>
<sequence>MKTENQQSPVITLASTDEELQGILVLQEHNLKSQLSADEQMSEGFVTLKHDLALLRLMNQPHRHVIAKLNQQVVGYALIMVPQMARHMPLLKPMFERIEQLTLHDQPITNDRYVVMGQVCVAKAYRSSGLFAGLYARLAETMKPLCDCVITEIATHNTRSVRAHEKVGFKTVSCYTSNATEWQIVLWELQT</sequence>
<dbReference type="EMBL" id="JBHRTS010000010">
    <property type="protein sequence ID" value="MFC3195833.1"/>
    <property type="molecule type" value="Genomic_DNA"/>
</dbReference>
<dbReference type="Proteomes" id="UP001595533">
    <property type="component" value="Unassembled WGS sequence"/>
</dbReference>
<keyword evidence="3" id="KW-1185">Reference proteome</keyword>
<dbReference type="InterPro" id="IPR016181">
    <property type="entry name" value="Acyl_CoA_acyltransferase"/>
</dbReference>
<protein>
    <submittedName>
        <fullName evidence="2">GNAT family N-acetyltransferase</fullName>
        <ecNumber evidence="2">2.3.-.-</ecNumber>
    </submittedName>
</protein>
<dbReference type="EC" id="2.3.-.-" evidence="2"/>
<gene>
    <name evidence="2" type="ORF">ACFODZ_16380</name>
</gene>
<evidence type="ECO:0000313" key="2">
    <source>
        <dbReference type="EMBL" id="MFC3195833.1"/>
    </source>
</evidence>
<comment type="caution">
    <text evidence="2">The sequence shown here is derived from an EMBL/GenBank/DDBJ whole genome shotgun (WGS) entry which is preliminary data.</text>
</comment>
<dbReference type="GO" id="GO:0016746">
    <property type="term" value="F:acyltransferase activity"/>
    <property type="evidence" value="ECO:0007669"/>
    <property type="project" value="UniProtKB-KW"/>
</dbReference>